<accession>A0A978VSU2</accession>
<organism evidence="2 3">
    <name type="scientific">Ziziphus jujuba var. spinosa</name>
    <dbReference type="NCBI Taxonomy" id="714518"/>
    <lineage>
        <taxon>Eukaryota</taxon>
        <taxon>Viridiplantae</taxon>
        <taxon>Streptophyta</taxon>
        <taxon>Embryophyta</taxon>
        <taxon>Tracheophyta</taxon>
        <taxon>Spermatophyta</taxon>
        <taxon>Magnoliopsida</taxon>
        <taxon>eudicotyledons</taxon>
        <taxon>Gunneridae</taxon>
        <taxon>Pentapetalae</taxon>
        <taxon>rosids</taxon>
        <taxon>fabids</taxon>
        <taxon>Rosales</taxon>
        <taxon>Rhamnaceae</taxon>
        <taxon>Paliureae</taxon>
        <taxon>Ziziphus</taxon>
    </lineage>
</organism>
<reference evidence="2" key="1">
    <citation type="journal article" date="2021" name="Front. Plant Sci.">
        <title>Chromosome-Scale Genome Assembly for Chinese Sour Jujube and Insights Into Its Genome Evolution and Domestication Signature.</title>
        <authorList>
            <person name="Shen L.-Y."/>
            <person name="Luo H."/>
            <person name="Wang X.-L."/>
            <person name="Wang X.-M."/>
            <person name="Qiu X.-J."/>
            <person name="Liu H."/>
            <person name="Zhou S.-S."/>
            <person name="Jia K.-H."/>
            <person name="Nie S."/>
            <person name="Bao Y.-T."/>
            <person name="Zhang R.-G."/>
            <person name="Yun Q.-Z."/>
            <person name="Chai Y.-H."/>
            <person name="Lu J.-Y."/>
            <person name="Li Y."/>
            <person name="Zhao S.-W."/>
            <person name="Mao J.-F."/>
            <person name="Jia S.-G."/>
            <person name="Mao Y.-M."/>
        </authorList>
    </citation>
    <scope>NUCLEOTIDE SEQUENCE</scope>
    <source>
        <strain evidence="2">AT0</strain>
        <tissue evidence="2">Leaf</tissue>
    </source>
</reference>
<evidence type="ECO:0000313" key="2">
    <source>
        <dbReference type="EMBL" id="KAH7541887.1"/>
    </source>
</evidence>
<feature type="region of interest" description="Disordered" evidence="1">
    <location>
        <begin position="65"/>
        <end position="87"/>
    </location>
</feature>
<sequence>MLGSPLASVSIPGAQGHCLRVVGEIMDLDQNGKAVCSSCNLLAFTNTSVEKVEEKKNKRKKIEYERDGTQPDDEMHAILGGPINEEE</sequence>
<dbReference type="EMBL" id="JAEACU010000002">
    <property type="protein sequence ID" value="KAH7541887.1"/>
    <property type="molecule type" value="Genomic_DNA"/>
</dbReference>
<dbReference type="Proteomes" id="UP000813462">
    <property type="component" value="Unassembled WGS sequence"/>
</dbReference>
<dbReference type="AlphaFoldDB" id="A0A978VSU2"/>
<name>A0A978VSU2_ZIZJJ</name>
<evidence type="ECO:0000256" key="1">
    <source>
        <dbReference type="SAM" id="MobiDB-lite"/>
    </source>
</evidence>
<gene>
    <name evidence="2" type="ORF">FEM48_Zijuj02G0015000</name>
</gene>
<proteinExistence type="predicted"/>
<feature type="compositionally biased region" description="Basic and acidic residues" evidence="1">
    <location>
        <begin position="65"/>
        <end position="76"/>
    </location>
</feature>
<evidence type="ECO:0000313" key="3">
    <source>
        <dbReference type="Proteomes" id="UP000813462"/>
    </source>
</evidence>
<protein>
    <submittedName>
        <fullName evidence="2">Uncharacterized protein</fullName>
    </submittedName>
</protein>
<comment type="caution">
    <text evidence="2">The sequence shown here is derived from an EMBL/GenBank/DDBJ whole genome shotgun (WGS) entry which is preliminary data.</text>
</comment>